<dbReference type="AlphaFoldDB" id="A0A9R1X556"/>
<name>A0A9R1X556_LACSA</name>
<proteinExistence type="predicted"/>
<organism evidence="1 2">
    <name type="scientific">Lactuca sativa</name>
    <name type="common">Garden lettuce</name>
    <dbReference type="NCBI Taxonomy" id="4236"/>
    <lineage>
        <taxon>Eukaryota</taxon>
        <taxon>Viridiplantae</taxon>
        <taxon>Streptophyta</taxon>
        <taxon>Embryophyta</taxon>
        <taxon>Tracheophyta</taxon>
        <taxon>Spermatophyta</taxon>
        <taxon>Magnoliopsida</taxon>
        <taxon>eudicotyledons</taxon>
        <taxon>Gunneridae</taxon>
        <taxon>Pentapetalae</taxon>
        <taxon>asterids</taxon>
        <taxon>campanulids</taxon>
        <taxon>Asterales</taxon>
        <taxon>Asteraceae</taxon>
        <taxon>Cichorioideae</taxon>
        <taxon>Cichorieae</taxon>
        <taxon>Lactucinae</taxon>
        <taxon>Lactuca</taxon>
    </lineage>
</organism>
<dbReference type="EMBL" id="NBSK02000007">
    <property type="protein sequence ID" value="KAJ0198214.1"/>
    <property type="molecule type" value="Genomic_DNA"/>
</dbReference>
<evidence type="ECO:0000313" key="2">
    <source>
        <dbReference type="Proteomes" id="UP000235145"/>
    </source>
</evidence>
<gene>
    <name evidence="1" type="ORF">LSAT_V11C700366720</name>
</gene>
<comment type="caution">
    <text evidence="1">The sequence shown here is derived from an EMBL/GenBank/DDBJ whole genome shotgun (WGS) entry which is preliminary data.</text>
</comment>
<keyword evidence="2" id="KW-1185">Reference proteome</keyword>
<sequence length="104" mass="12047">MEKLDELRDNSVSWVNSDHGRSPWHLARPWEEPVAWGYKTKGVAHGIPLKTMEGVLGKPPPVQPRSIEYGYYMSKFMKEIVEEAIEVLVKDNVRRYNTTFTTLI</sequence>
<accession>A0A9R1X556</accession>
<protein>
    <submittedName>
        <fullName evidence="1">Uncharacterized protein</fullName>
    </submittedName>
</protein>
<evidence type="ECO:0000313" key="1">
    <source>
        <dbReference type="EMBL" id="KAJ0198214.1"/>
    </source>
</evidence>
<dbReference type="Proteomes" id="UP000235145">
    <property type="component" value="Unassembled WGS sequence"/>
</dbReference>
<reference evidence="1 2" key="1">
    <citation type="journal article" date="2017" name="Nat. Commun.">
        <title>Genome assembly with in vitro proximity ligation data and whole-genome triplication in lettuce.</title>
        <authorList>
            <person name="Reyes-Chin-Wo S."/>
            <person name="Wang Z."/>
            <person name="Yang X."/>
            <person name="Kozik A."/>
            <person name="Arikit S."/>
            <person name="Song C."/>
            <person name="Xia L."/>
            <person name="Froenicke L."/>
            <person name="Lavelle D.O."/>
            <person name="Truco M.J."/>
            <person name="Xia R."/>
            <person name="Zhu S."/>
            <person name="Xu C."/>
            <person name="Xu H."/>
            <person name="Xu X."/>
            <person name="Cox K."/>
            <person name="Korf I."/>
            <person name="Meyers B.C."/>
            <person name="Michelmore R.W."/>
        </authorList>
    </citation>
    <scope>NUCLEOTIDE SEQUENCE [LARGE SCALE GENOMIC DNA]</scope>
    <source>
        <strain evidence="2">cv. Salinas</strain>
        <tissue evidence="1">Seedlings</tissue>
    </source>
</reference>